<dbReference type="PROSITE" id="PS51352">
    <property type="entry name" value="THIOREDOXIN_2"/>
    <property type="match status" value="1"/>
</dbReference>
<evidence type="ECO:0000256" key="4">
    <source>
        <dbReference type="ARBA" id="ARBA00022982"/>
    </source>
</evidence>
<dbReference type="InterPro" id="IPR050620">
    <property type="entry name" value="Thioredoxin_H-type-like"/>
</dbReference>
<dbReference type="InterPro" id="IPR017937">
    <property type="entry name" value="Thioredoxin_CS"/>
</dbReference>
<dbReference type="EMBL" id="CP071793">
    <property type="protein sequence ID" value="QTD47542.1"/>
    <property type="molecule type" value="Genomic_DNA"/>
</dbReference>
<sequence>MTGKLTATTFGARTVTAMAVGLWVLATPALLAGGSFFEDLSLEKALEKAGQEKKVVFIDFFTTWCGPCKMMDRNTFKDAKLIDWMKKNAVAIKVDCDRNKKVATKYGANSYPTLMFLDAKGEILETAVGFRDAEALLALGERVLKGETGAKGIISALAKADPKDIDARLEYAKELHRLRQFDEALKGYQQLYVDLAKVGPSDERASGVLMLMAQLGQEHMPAVESLRELRKRLGQDLRSSAAVDPQRAMDYGYISSLFRENEKTLALFDDLVKLDNKAALTALEPFVFDQLMKNGRYRELLAYGNLNARIEELFSRYQQLEKAPSNRRNRVDREKQVMLSRLSQYYQVYVGLEKAAEATALANRILSIELPNQPGYLHLLLARAGYLSGKPTQENLGYAQIAYEKTDGRNANAVEIFAFLLFAMGEKDTAIDLIQESLFHFEEGRGRDQLMRSLQQIERM</sequence>
<accession>A0A8A4TE79</accession>
<keyword evidence="10" id="KW-1185">Reference proteome</keyword>
<dbReference type="Gene3D" id="3.40.30.10">
    <property type="entry name" value="Glutaredoxin"/>
    <property type="match status" value="1"/>
</dbReference>
<protein>
    <submittedName>
        <fullName evidence="9">Thioredoxin fold domain-containing protein</fullName>
    </submittedName>
</protein>
<comment type="subcellular location">
    <subcellularLocation>
        <location evidence="1">Cytoplasm</location>
    </subcellularLocation>
</comment>
<evidence type="ECO:0000256" key="6">
    <source>
        <dbReference type="ARBA" id="ARBA00023284"/>
    </source>
</evidence>
<dbReference type="RefSeq" id="WP_237377211.1">
    <property type="nucleotide sequence ID" value="NZ_CP071793.1"/>
</dbReference>
<organism evidence="9 10">
    <name type="scientific">Sulfidibacter corallicola</name>
    <dbReference type="NCBI Taxonomy" id="2818388"/>
    <lineage>
        <taxon>Bacteria</taxon>
        <taxon>Pseudomonadati</taxon>
        <taxon>Acidobacteriota</taxon>
        <taxon>Holophagae</taxon>
        <taxon>Acanthopleuribacterales</taxon>
        <taxon>Acanthopleuribacteraceae</taxon>
        <taxon>Sulfidibacter</taxon>
    </lineage>
</organism>
<dbReference type="KEGG" id="scor:J3U87_18260"/>
<keyword evidence="5" id="KW-1015">Disulfide bond</keyword>
<dbReference type="CDD" id="cd02961">
    <property type="entry name" value="PDI_a_family"/>
    <property type="match status" value="1"/>
</dbReference>
<evidence type="ECO:0000313" key="10">
    <source>
        <dbReference type="Proteomes" id="UP000663929"/>
    </source>
</evidence>
<reference evidence="9" key="1">
    <citation type="submission" date="2021-03" db="EMBL/GenBank/DDBJ databases">
        <title>Acanthopleuribacteraceae sp. M133.</title>
        <authorList>
            <person name="Wang G."/>
        </authorList>
    </citation>
    <scope>NUCLEOTIDE SEQUENCE</scope>
    <source>
        <strain evidence="9">M133</strain>
    </source>
</reference>
<dbReference type="Pfam" id="PF00085">
    <property type="entry name" value="Thioredoxin"/>
    <property type="match status" value="1"/>
</dbReference>
<gene>
    <name evidence="9" type="ORF">J3U87_18260</name>
</gene>
<evidence type="ECO:0000256" key="1">
    <source>
        <dbReference type="ARBA" id="ARBA00004496"/>
    </source>
</evidence>
<dbReference type="PANTHER" id="PTHR10438:SF453">
    <property type="entry name" value="THIOREDOXIN H4-RELATED"/>
    <property type="match status" value="1"/>
</dbReference>
<feature type="domain" description="Thioredoxin" evidence="8">
    <location>
        <begin position="18"/>
        <end position="145"/>
    </location>
</feature>
<evidence type="ECO:0000256" key="2">
    <source>
        <dbReference type="ARBA" id="ARBA00022448"/>
    </source>
</evidence>
<dbReference type="Proteomes" id="UP000663929">
    <property type="component" value="Chromosome"/>
</dbReference>
<keyword evidence="6" id="KW-0676">Redox-active center</keyword>
<keyword evidence="2" id="KW-0813">Transport</keyword>
<evidence type="ECO:0000256" key="7">
    <source>
        <dbReference type="ARBA" id="ARBA00038353"/>
    </source>
</evidence>
<keyword evidence="4" id="KW-0249">Electron transport</keyword>
<comment type="similarity">
    <text evidence="7">Belongs to the thioredoxin family. Plant H-type subfamily.</text>
</comment>
<dbReference type="InterPro" id="IPR036249">
    <property type="entry name" value="Thioredoxin-like_sf"/>
</dbReference>
<dbReference type="GO" id="GO:0005737">
    <property type="term" value="C:cytoplasm"/>
    <property type="evidence" value="ECO:0007669"/>
    <property type="project" value="UniProtKB-SubCell"/>
</dbReference>
<evidence type="ECO:0000313" key="9">
    <source>
        <dbReference type="EMBL" id="QTD47542.1"/>
    </source>
</evidence>
<evidence type="ECO:0000256" key="3">
    <source>
        <dbReference type="ARBA" id="ARBA00022490"/>
    </source>
</evidence>
<keyword evidence="3" id="KW-0963">Cytoplasm</keyword>
<dbReference type="PANTHER" id="PTHR10438">
    <property type="entry name" value="THIOREDOXIN"/>
    <property type="match status" value="1"/>
</dbReference>
<dbReference type="SUPFAM" id="SSF52833">
    <property type="entry name" value="Thioredoxin-like"/>
    <property type="match status" value="1"/>
</dbReference>
<dbReference type="InterPro" id="IPR013766">
    <property type="entry name" value="Thioredoxin_domain"/>
</dbReference>
<evidence type="ECO:0000256" key="5">
    <source>
        <dbReference type="ARBA" id="ARBA00023157"/>
    </source>
</evidence>
<evidence type="ECO:0000259" key="8">
    <source>
        <dbReference type="PROSITE" id="PS51352"/>
    </source>
</evidence>
<name>A0A8A4TE79_SULCO</name>
<dbReference type="AlphaFoldDB" id="A0A8A4TE79"/>
<dbReference type="PROSITE" id="PS00194">
    <property type="entry name" value="THIOREDOXIN_1"/>
    <property type="match status" value="1"/>
</dbReference>
<proteinExistence type="inferred from homology"/>